<dbReference type="SUPFAM" id="SSF55729">
    <property type="entry name" value="Acyl-CoA N-acyltransferases (Nat)"/>
    <property type="match status" value="1"/>
</dbReference>
<dbReference type="Proteomes" id="UP000617979">
    <property type="component" value="Unassembled WGS sequence"/>
</dbReference>
<dbReference type="Gene3D" id="3.40.630.30">
    <property type="match status" value="1"/>
</dbReference>
<gene>
    <name evidence="2" type="ORF">GCM10007416_33650</name>
</gene>
<dbReference type="InterPro" id="IPR016181">
    <property type="entry name" value="Acyl_CoA_acyltransferase"/>
</dbReference>
<accession>A0ABQ1H3N8</accession>
<dbReference type="PROSITE" id="PS51186">
    <property type="entry name" value="GNAT"/>
    <property type="match status" value="1"/>
</dbReference>
<name>A0ABQ1H3N8_9BACL</name>
<organism evidence="2 3">
    <name type="scientific">Kroppenstedtia guangzhouensis</name>
    <dbReference type="NCBI Taxonomy" id="1274356"/>
    <lineage>
        <taxon>Bacteria</taxon>
        <taxon>Bacillati</taxon>
        <taxon>Bacillota</taxon>
        <taxon>Bacilli</taxon>
        <taxon>Bacillales</taxon>
        <taxon>Thermoactinomycetaceae</taxon>
        <taxon>Kroppenstedtia</taxon>
    </lineage>
</organism>
<evidence type="ECO:0000313" key="3">
    <source>
        <dbReference type="Proteomes" id="UP000617979"/>
    </source>
</evidence>
<dbReference type="EMBL" id="BMEX01000026">
    <property type="protein sequence ID" value="GGA57693.1"/>
    <property type="molecule type" value="Genomic_DNA"/>
</dbReference>
<evidence type="ECO:0000259" key="1">
    <source>
        <dbReference type="PROSITE" id="PS51186"/>
    </source>
</evidence>
<evidence type="ECO:0000313" key="2">
    <source>
        <dbReference type="EMBL" id="GGA57693.1"/>
    </source>
</evidence>
<reference evidence="3" key="1">
    <citation type="journal article" date="2019" name="Int. J. Syst. Evol. Microbiol.">
        <title>The Global Catalogue of Microorganisms (GCM) 10K type strain sequencing project: providing services to taxonomists for standard genome sequencing and annotation.</title>
        <authorList>
            <consortium name="The Broad Institute Genomics Platform"/>
            <consortium name="The Broad Institute Genome Sequencing Center for Infectious Disease"/>
            <person name="Wu L."/>
            <person name="Ma J."/>
        </authorList>
    </citation>
    <scope>NUCLEOTIDE SEQUENCE [LARGE SCALE GENOMIC DNA]</scope>
    <source>
        <strain evidence="3">CGMCC 1.12404</strain>
    </source>
</reference>
<protein>
    <recommendedName>
        <fullName evidence="1">N-acetyltransferase domain-containing protein</fullName>
    </recommendedName>
</protein>
<keyword evidence="3" id="KW-1185">Reference proteome</keyword>
<feature type="domain" description="N-acetyltransferase" evidence="1">
    <location>
        <begin position="1"/>
        <end position="55"/>
    </location>
</feature>
<proteinExistence type="predicted"/>
<dbReference type="InterPro" id="IPR000182">
    <property type="entry name" value="GNAT_dom"/>
</dbReference>
<sequence length="55" mass="6364">MICRLINKARKKNVPVSLTVLKQNPAIRLYKRLGFSFTGETEIKYEMTVWPDPAP</sequence>
<comment type="caution">
    <text evidence="2">The sequence shown here is derived from an EMBL/GenBank/DDBJ whole genome shotgun (WGS) entry which is preliminary data.</text>
</comment>